<comment type="caution">
    <text evidence="2">The sequence shown here is derived from an EMBL/GenBank/DDBJ whole genome shotgun (WGS) entry which is preliminary data.</text>
</comment>
<evidence type="ECO:0000313" key="2">
    <source>
        <dbReference type="EMBL" id="KAF0025688.1"/>
    </source>
</evidence>
<reference evidence="2 3" key="1">
    <citation type="submission" date="2019-06" db="EMBL/GenBank/DDBJ databases">
        <title>Draft genomes of female and male turbot (Scophthalmus maximus).</title>
        <authorList>
            <person name="Xu H."/>
            <person name="Xu X.-W."/>
            <person name="Shao C."/>
            <person name="Chen S."/>
        </authorList>
    </citation>
    <scope>NUCLEOTIDE SEQUENCE [LARGE SCALE GENOMIC DNA]</scope>
    <source>
        <strain evidence="2">Ysfricsl-2016a</strain>
        <tissue evidence="2">Blood</tissue>
    </source>
</reference>
<proteinExistence type="predicted"/>
<dbReference type="EMBL" id="VEVO01000020">
    <property type="protein sequence ID" value="KAF0025688.1"/>
    <property type="molecule type" value="Genomic_DNA"/>
</dbReference>
<organism evidence="2 3">
    <name type="scientific">Scophthalmus maximus</name>
    <name type="common">Turbot</name>
    <name type="synonym">Psetta maxima</name>
    <dbReference type="NCBI Taxonomy" id="52904"/>
    <lineage>
        <taxon>Eukaryota</taxon>
        <taxon>Metazoa</taxon>
        <taxon>Chordata</taxon>
        <taxon>Craniata</taxon>
        <taxon>Vertebrata</taxon>
        <taxon>Euteleostomi</taxon>
        <taxon>Actinopterygii</taxon>
        <taxon>Neopterygii</taxon>
        <taxon>Teleostei</taxon>
        <taxon>Neoteleostei</taxon>
        <taxon>Acanthomorphata</taxon>
        <taxon>Carangaria</taxon>
        <taxon>Pleuronectiformes</taxon>
        <taxon>Pleuronectoidei</taxon>
        <taxon>Scophthalmidae</taxon>
        <taxon>Scophthalmus</taxon>
    </lineage>
</organism>
<evidence type="ECO:0000313" key="3">
    <source>
        <dbReference type="Proteomes" id="UP000438429"/>
    </source>
</evidence>
<accession>A0A6A4S0M9</accession>
<evidence type="ECO:0000256" key="1">
    <source>
        <dbReference type="SAM" id="MobiDB-lite"/>
    </source>
</evidence>
<sequence length="165" mass="18302">MIFVTLPPFPHDDRREEEKKNPVRTFPRSSPNVRKCRSGHFTVTLDQKTINFSSRGRSCRFAPLDRSVSKIKTDGKGLAPSGCTGQLAFRSVPLVSYEMSPHLKMKHPLKLVLSVRQTAGERARGSGPRDAQFVSEGRAEKTSIAATELFVPRISAIGKQIIKAI</sequence>
<name>A0A6A4S0M9_SCOMX</name>
<dbReference type="Proteomes" id="UP000438429">
    <property type="component" value="Unassembled WGS sequence"/>
</dbReference>
<dbReference type="AlphaFoldDB" id="A0A6A4S0M9"/>
<gene>
    <name evidence="2" type="ORF">F2P81_022569</name>
</gene>
<feature type="compositionally biased region" description="Basic and acidic residues" evidence="1">
    <location>
        <begin position="10"/>
        <end position="21"/>
    </location>
</feature>
<feature type="region of interest" description="Disordered" evidence="1">
    <location>
        <begin position="1"/>
        <end position="32"/>
    </location>
</feature>
<protein>
    <submittedName>
        <fullName evidence="2">Uncharacterized protein</fullName>
    </submittedName>
</protein>